<evidence type="ECO:0000313" key="4">
    <source>
        <dbReference type="Proteomes" id="UP000712157"/>
    </source>
</evidence>
<dbReference type="EMBL" id="JAHQCW010000016">
    <property type="protein sequence ID" value="MBU9737039.1"/>
    <property type="molecule type" value="Genomic_DNA"/>
</dbReference>
<dbReference type="PANTHER" id="PTHR21294">
    <property type="entry name" value="ELECTRON TRANSFER FLAVOPROTEIN BETA-SUBUNIT"/>
    <property type="match status" value="1"/>
</dbReference>
<dbReference type="Pfam" id="PF01012">
    <property type="entry name" value="ETF"/>
    <property type="match status" value="1"/>
</dbReference>
<dbReference type="RefSeq" id="WP_158342409.1">
    <property type="nucleotide sequence ID" value="NZ_JAHQCW010000016.1"/>
</dbReference>
<dbReference type="PANTHER" id="PTHR21294:SF17">
    <property type="entry name" value="PROTEIN FIXA"/>
    <property type="match status" value="1"/>
</dbReference>
<name>A0A949JYQ1_9FIRM</name>
<dbReference type="Proteomes" id="UP000712157">
    <property type="component" value="Unassembled WGS sequence"/>
</dbReference>
<dbReference type="InterPro" id="IPR014729">
    <property type="entry name" value="Rossmann-like_a/b/a_fold"/>
</dbReference>
<dbReference type="PIRSF" id="PIRSF000090">
    <property type="entry name" value="Beta-ETF"/>
    <property type="match status" value="1"/>
</dbReference>
<proteinExistence type="predicted"/>
<dbReference type="SUPFAM" id="SSF52402">
    <property type="entry name" value="Adenine nucleotide alpha hydrolases-like"/>
    <property type="match status" value="1"/>
</dbReference>
<dbReference type="InterPro" id="IPR012255">
    <property type="entry name" value="ETF_b"/>
</dbReference>
<evidence type="ECO:0000256" key="1">
    <source>
        <dbReference type="ARBA" id="ARBA00042002"/>
    </source>
</evidence>
<reference evidence="3" key="1">
    <citation type="submission" date="2021-06" db="EMBL/GenBank/DDBJ databases">
        <title>Description of novel taxa of the family Lachnospiraceae.</title>
        <authorList>
            <person name="Chaplin A.V."/>
            <person name="Sokolova S.R."/>
            <person name="Pikina A.P."/>
            <person name="Korzhanova M."/>
            <person name="Belova V."/>
            <person name="Korostin D."/>
            <person name="Efimov B.A."/>
        </authorList>
    </citation>
    <scope>NUCLEOTIDE SEQUENCE</scope>
    <source>
        <strain evidence="3">ASD5720</strain>
    </source>
</reference>
<protein>
    <recommendedName>
        <fullName evidence="1">Electron transfer flavoprotein small subunit</fullName>
    </recommendedName>
</protein>
<dbReference type="InterPro" id="IPR033948">
    <property type="entry name" value="ETF_beta_N"/>
</dbReference>
<dbReference type="Gene3D" id="3.40.50.620">
    <property type="entry name" value="HUPs"/>
    <property type="match status" value="1"/>
</dbReference>
<feature type="domain" description="Electron transfer flavoprotein alpha/beta-subunit N-terminal" evidence="2">
    <location>
        <begin position="22"/>
        <end position="207"/>
    </location>
</feature>
<dbReference type="InterPro" id="IPR014730">
    <property type="entry name" value="ETF_a/b_N"/>
</dbReference>
<evidence type="ECO:0000259" key="2">
    <source>
        <dbReference type="SMART" id="SM00893"/>
    </source>
</evidence>
<dbReference type="CDD" id="cd01714">
    <property type="entry name" value="ETF_beta"/>
    <property type="match status" value="1"/>
</dbReference>
<dbReference type="SMART" id="SM00893">
    <property type="entry name" value="ETF"/>
    <property type="match status" value="1"/>
</dbReference>
<accession>A0A949JYQ1</accession>
<organism evidence="3 4">
    <name type="scientific">Diplocloster agilis</name>
    <dbReference type="NCBI Taxonomy" id="2850323"/>
    <lineage>
        <taxon>Bacteria</taxon>
        <taxon>Bacillati</taxon>
        <taxon>Bacillota</taxon>
        <taxon>Clostridia</taxon>
        <taxon>Lachnospirales</taxon>
        <taxon>Lachnospiraceae</taxon>
        <taxon>Diplocloster</taxon>
    </lineage>
</organism>
<dbReference type="AlphaFoldDB" id="A0A949JYQ1"/>
<keyword evidence="4" id="KW-1185">Reference proteome</keyword>
<dbReference type="GO" id="GO:0009055">
    <property type="term" value="F:electron transfer activity"/>
    <property type="evidence" value="ECO:0007669"/>
    <property type="project" value="InterPro"/>
</dbReference>
<sequence>MNIIVCMKQIPDTSEIKIDPETNTLIRAGVPSIVNPYDKNALEAAVQLKEQHGGTVTVISMGPPAAKEALKECLSLGADRAFLITDRAFGGSDTYATSYILASSIRHIGDYDLIICGMQAMDGDTGQTGASMSEHLGIPQLTYAVKIEVEEDTVTVHRETDDGVMVLSTKLPALCTVGKDINEPRSATMKSKMRANKIDISEIHVDDMPGIDREKIGLKGSPTRVKKTYTPTIKKSGKKLEGLTCNEAVEALAGFLTEKKILKGELV</sequence>
<evidence type="ECO:0000313" key="3">
    <source>
        <dbReference type="EMBL" id="MBU9737039.1"/>
    </source>
</evidence>
<comment type="caution">
    <text evidence="3">The sequence shown here is derived from an EMBL/GenBank/DDBJ whole genome shotgun (WGS) entry which is preliminary data.</text>
</comment>
<gene>
    <name evidence="3" type="ORF">KTH89_10845</name>
</gene>